<keyword evidence="3 12" id="KW-0479">Metal-binding</keyword>
<dbReference type="InterPro" id="IPR041222">
    <property type="entry name" value="PriA_3primeBD"/>
</dbReference>
<evidence type="ECO:0000259" key="15">
    <source>
        <dbReference type="PROSITE" id="PS51194"/>
    </source>
</evidence>
<feature type="binding site" evidence="12">
    <location>
        <position position="523"/>
    </location>
    <ligand>
        <name>Zn(2+)</name>
        <dbReference type="ChEBI" id="CHEBI:29105"/>
        <label>1</label>
    </ligand>
</feature>
<dbReference type="InterPro" id="IPR041236">
    <property type="entry name" value="PriA_C"/>
</dbReference>
<dbReference type="GO" id="GO:0006310">
    <property type="term" value="P:DNA recombination"/>
    <property type="evidence" value="ECO:0007669"/>
    <property type="project" value="InterPro"/>
</dbReference>
<dbReference type="FunFam" id="3.40.50.300:FF:000489">
    <property type="entry name" value="Primosome assembly protein PriA"/>
    <property type="match status" value="1"/>
</dbReference>
<keyword evidence="2 12" id="KW-0235">DNA replication</keyword>
<name>A0AAV4LID0_9BACL</name>
<evidence type="ECO:0000313" key="17">
    <source>
        <dbReference type="Proteomes" id="UP001057291"/>
    </source>
</evidence>
<dbReference type="GO" id="GO:0016787">
    <property type="term" value="F:hydrolase activity"/>
    <property type="evidence" value="ECO:0007669"/>
    <property type="project" value="UniProtKB-KW"/>
</dbReference>
<dbReference type="InterPro" id="IPR005259">
    <property type="entry name" value="PriA"/>
</dbReference>
<gene>
    <name evidence="12 16" type="primary">priA</name>
    <name evidence="16" type="ORF">DNHGIG_30750</name>
</gene>
<comment type="similarity">
    <text evidence="12">Belongs to the helicase family. PriA subfamily.</text>
</comment>
<feature type="binding site" evidence="12">
    <location>
        <position position="535"/>
    </location>
    <ligand>
        <name>Zn(2+)</name>
        <dbReference type="ChEBI" id="CHEBI:29105"/>
        <label>2</label>
    </ligand>
</feature>
<dbReference type="Pfam" id="PF00271">
    <property type="entry name" value="Helicase_C"/>
    <property type="match status" value="1"/>
</dbReference>
<dbReference type="NCBIfam" id="TIGR00595">
    <property type="entry name" value="priA"/>
    <property type="match status" value="1"/>
</dbReference>
<keyword evidence="1 12" id="KW-0639">Primosome</keyword>
<comment type="caution">
    <text evidence="16">The sequence shown here is derived from an EMBL/GenBank/DDBJ whole genome shotgun (WGS) entry which is preliminary data.</text>
</comment>
<proteinExistence type="inferred from homology"/>
<evidence type="ECO:0000256" key="8">
    <source>
        <dbReference type="ARBA" id="ARBA00022840"/>
    </source>
</evidence>
<organism evidence="16 17">
    <name type="scientific">Collibacillus ludicampi</name>
    <dbReference type="NCBI Taxonomy" id="2771369"/>
    <lineage>
        <taxon>Bacteria</taxon>
        <taxon>Bacillati</taxon>
        <taxon>Bacillota</taxon>
        <taxon>Bacilli</taxon>
        <taxon>Bacillales</taxon>
        <taxon>Alicyclobacillaceae</taxon>
        <taxon>Collibacillus</taxon>
    </lineage>
</organism>
<evidence type="ECO:0000256" key="12">
    <source>
        <dbReference type="HAMAP-Rule" id="MF_00983"/>
    </source>
</evidence>
<evidence type="ECO:0000313" key="16">
    <source>
        <dbReference type="EMBL" id="GIM47526.1"/>
    </source>
</evidence>
<evidence type="ECO:0000256" key="13">
    <source>
        <dbReference type="SAM" id="Coils"/>
    </source>
</evidence>
<evidence type="ECO:0000256" key="3">
    <source>
        <dbReference type="ARBA" id="ARBA00022723"/>
    </source>
</evidence>
<evidence type="ECO:0000256" key="2">
    <source>
        <dbReference type="ARBA" id="ARBA00022705"/>
    </source>
</evidence>
<dbReference type="SMART" id="SM00490">
    <property type="entry name" value="HELICc"/>
    <property type="match status" value="1"/>
</dbReference>
<evidence type="ECO:0000256" key="7">
    <source>
        <dbReference type="ARBA" id="ARBA00022833"/>
    </source>
</evidence>
<dbReference type="FunFam" id="3.40.1440.60:FF:000001">
    <property type="entry name" value="Primosomal protein N"/>
    <property type="match status" value="1"/>
</dbReference>
<dbReference type="NCBIfam" id="NF004066">
    <property type="entry name" value="PRK05580.1-3"/>
    <property type="match status" value="1"/>
</dbReference>
<dbReference type="SMART" id="SM00487">
    <property type="entry name" value="DEXDc"/>
    <property type="match status" value="1"/>
</dbReference>
<evidence type="ECO:0000256" key="9">
    <source>
        <dbReference type="ARBA" id="ARBA00023125"/>
    </source>
</evidence>
<feature type="domain" description="Helicase C-terminal" evidence="15">
    <location>
        <begin position="560"/>
        <end position="728"/>
    </location>
</feature>
<dbReference type="CDD" id="cd17929">
    <property type="entry name" value="DEXHc_priA"/>
    <property type="match status" value="1"/>
</dbReference>
<dbReference type="AlphaFoldDB" id="A0AAV4LID0"/>
<comment type="catalytic activity">
    <reaction evidence="11 12">
        <text>ATP + H2O = ADP + phosphate + H(+)</text>
        <dbReference type="Rhea" id="RHEA:13065"/>
        <dbReference type="ChEBI" id="CHEBI:15377"/>
        <dbReference type="ChEBI" id="CHEBI:15378"/>
        <dbReference type="ChEBI" id="CHEBI:30616"/>
        <dbReference type="ChEBI" id="CHEBI:43474"/>
        <dbReference type="ChEBI" id="CHEBI:456216"/>
        <dbReference type="EC" id="5.6.2.4"/>
    </reaction>
</comment>
<comment type="subunit">
    <text evidence="12">Component of the replication restart primosome.</text>
</comment>
<feature type="binding site" evidence="12">
    <location>
        <position position="526"/>
    </location>
    <ligand>
        <name>Zn(2+)</name>
        <dbReference type="ChEBI" id="CHEBI:29105"/>
        <label>1</label>
    </ligand>
</feature>
<dbReference type="PANTHER" id="PTHR30580">
    <property type="entry name" value="PRIMOSOMAL PROTEIN N"/>
    <property type="match status" value="1"/>
</dbReference>
<evidence type="ECO:0000256" key="5">
    <source>
        <dbReference type="ARBA" id="ARBA00022801"/>
    </source>
</evidence>
<dbReference type="InterPro" id="IPR040498">
    <property type="entry name" value="PriA_CRR"/>
</dbReference>
<evidence type="ECO:0000256" key="1">
    <source>
        <dbReference type="ARBA" id="ARBA00022515"/>
    </source>
</evidence>
<dbReference type="PROSITE" id="PS51192">
    <property type="entry name" value="HELICASE_ATP_BIND_1"/>
    <property type="match status" value="1"/>
</dbReference>
<dbReference type="SUPFAM" id="SSF52540">
    <property type="entry name" value="P-loop containing nucleoside triphosphate hydrolases"/>
    <property type="match status" value="2"/>
</dbReference>
<keyword evidence="4 12" id="KW-0547">Nucleotide-binding</keyword>
<dbReference type="GO" id="GO:0005524">
    <property type="term" value="F:ATP binding"/>
    <property type="evidence" value="ECO:0007669"/>
    <property type="project" value="UniProtKB-UniRule"/>
</dbReference>
<dbReference type="HAMAP" id="MF_00983">
    <property type="entry name" value="PriA"/>
    <property type="match status" value="1"/>
</dbReference>
<dbReference type="InterPro" id="IPR042115">
    <property type="entry name" value="PriA_3primeBD_sf"/>
</dbReference>
<dbReference type="Pfam" id="PF18074">
    <property type="entry name" value="PriA_C"/>
    <property type="match status" value="1"/>
</dbReference>
<evidence type="ECO:0000256" key="4">
    <source>
        <dbReference type="ARBA" id="ARBA00022741"/>
    </source>
</evidence>
<dbReference type="Pfam" id="PF17764">
    <property type="entry name" value="PriA_3primeBD"/>
    <property type="match status" value="1"/>
</dbReference>
<dbReference type="Gene3D" id="3.40.1440.60">
    <property type="entry name" value="PriA, 3(prime) DNA-binding domain"/>
    <property type="match status" value="1"/>
</dbReference>
<feature type="binding site" evidence="12">
    <location>
        <position position="565"/>
    </location>
    <ligand>
        <name>Zn(2+)</name>
        <dbReference type="ChEBI" id="CHEBI:29105"/>
        <label>1</label>
    </ligand>
</feature>
<dbReference type="PROSITE" id="PS51194">
    <property type="entry name" value="HELICASE_CTER"/>
    <property type="match status" value="1"/>
</dbReference>
<evidence type="ECO:0000256" key="11">
    <source>
        <dbReference type="ARBA" id="ARBA00048988"/>
    </source>
</evidence>
<accession>A0AAV4LID0</accession>
<keyword evidence="6 12" id="KW-0347">Helicase</keyword>
<keyword evidence="10 12" id="KW-0413">Isomerase</keyword>
<keyword evidence="13" id="KW-0175">Coiled coil</keyword>
<dbReference type="InterPro" id="IPR001650">
    <property type="entry name" value="Helicase_C-like"/>
</dbReference>
<evidence type="ECO:0000256" key="6">
    <source>
        <dbReference type="ARBA" id="ARBA00022806"/>
    </source>
</evidence>
<dbReference type="EMBL" id="BOQE01000001">
    <property type="protein sequence ID" value="GIM47526.1"/>
    <property type="molecule type" value="Genomic_DNA"/>
</dbReference>
<evidence type="ECO:0000256" key="10">
    <source>
        <dbReference type="ARBA" id="ARBA00023235"/>
    </source>
</evidence>
<dbReference type="GO" id="GO:0006269">
    <property type="term" value="P:DNA replication, synthesis of primer"/>
    <property type="evidence" value="ECO:0007669"/>
    <property type="project" value="UniProtKB-KW"/>
</dbReference>
<comment type="catalytic activity">
    <reaction evidence="12">
        <text>Couples ATP hydrolysis with the unwinding of duplex DNA by translocating in the 3'-5' direction.</text>
        <dbReference type="EC" id="5.6.2.4"/>
    </reaction>
</comment>
<dbReference type="RefSeq" id="WP_282200494.1">
    <property type="nucleotide sequence ID" value="NZ_BOQE01000001.1"/>
</dbReference>
<keyword evidence="17" id="KW-1185">Reference proteome</keyword>
<dbReference type="GO" id="GO:1990077">
    <property type="term" value="C:primosome complex"/>
    <property type="evidence" value="ECO:0007669"/>
    <property type="project" value="UniProtKB-UniRule"/>
</dbReference>
<dbReference type="CDD" id="cd18804">
    <property type="entry name" value="SF2_C_priA"/>
    <property type="match status" value="1"/>
</dbReference>
<feature type="coiled-coil region" evidence="13">
    <location>
        <begin position="192"/>
        <end position="252"/>
    </location>
</feature>
<comment type="cofactor">
    <cofactor evidence="12">
        <name>Zn(2+)</name>
        <dbReference type="ChEBI" id="CHEBI:29105"/>
    </cofactor>
    <text evidence="12">Binds 2 zinc ions per subunit.</text>
</comment>
<protein>
    <recommendedName>
        <fullName evidence="12">Replication restart protein PriA</fullName>
    </recommendedName>
    <alternativeName>
        <fullName evidence="12">ATP-dependent DNA helicase PriA</fullName>
        <ecNumber evidence="12">5.6.2.4</ecNumber>
    </alternativeName>
    <alternativeName>
        <fullName evidence="12">DNA 3'-5' helicase PriA</fullName>
    </alternativeName>
</protein>
<dbReference type="InterPro" id="IPR014001">
    <property type="entry name" value="Helicase_ATP-bd"/>
</dbReference>
<dbReference type="GO" id="GO:0006270">
    <property type="term" value="P:DNA replication initiation"/>
    <property type="evidence" value="ECO:0007669"/>
    <property type="project" value="TreeGrafter"/>
</dbReference>
<dbReference type="GO" id="GO:0003677">
    <property type="term" value="F:DNA binding"/>
    <property type="evidence" value="ECO:0007669"/>
    <property type="project" value="UniProtKB-UniRule"/>
</dbReference>
<keyword evidence="9 12" id="KW-0238">DNA-binding</keyword>
<keyword evidence="8 12" id="KW-0067">ATP-binding</keyword>
<dbReference type="Proteomes" id="UP001057291">
    <property type="component" value="Unassembled WGS sequence"/>
</dbReference>
<dbReference type="GO" id="GO:0043138">
    <property type="term" value="F:3'-5' DNA helicase activity"/>
    <property type="evidence" value="ECO:0007669"/>
    <property type="project" value="UniProtKB-EC"/>
</dbReference>
<keyword evidence="7 12" id="KW-0862">Zinc</keyword>
<dbReference type="GO" id="GO:0006302">
    <property type="term" value="P:double-strand break repair"/>
    <property type="evidence" value="ECO:0007669"/>
    <property type="project" value="InterPro"/>
</dbReference>
<evidence type="ECO:0000259" key="14">
    <source>
        <dbReference type="PROSITE" id="PS51192"/>
    </source>
</evidence>
<comment type="function">
    <text evidence="12">Initiates the restart of stalled replication forks, which reloads the replicative helicase on sites other than the origin of replication. Recognizes and binds to abandoned replication forks and remodels them to uncover a helicase loading site. Promotes assembly of the primosome at these replication forks.</text>
</comment>
<dbReference type="Pfam" id="PF18319">
    <property type="entry name" value="Zn_ribbon_PriA"/>
    <property type="match status" value="1"/>
</dbReference>
<dbReference type="Pfam" id="PF00270">
    <property type="entry name" value="DEAD"/>
    <property type="match status" value="1"/>
</dbReference>
<dbReference type="InterPro" id="IPR011545">
    <property type="entry name" value="DEAD/DEAH_box_helicase_dom"/>
</dbReference>
<feature type="binding site" evidence="12">
    <location>
        <position position="552"/>
    </location>
    <ligand>
        <name>Zn(2+)</name>
        <dbReference type="ChEBI" id="CHEBI:29105"/>
        <label>2</label>
    </ligand>
</feature>
<feature type="domain" description="Helicase ATP-binding" evidence="14">
    <location>
        <begin position="295"/>
        <end position="461"/>
    </location>
</feature>
<sequence>MSTKLTKMLLAEVIVDVKSHETDRTFQYFIPEELQKRVVIGMRVLVPFGPRRVEGYVVSLTNNPETPLEKVKPILRVLDELPPLTPELIELSDWLCERYICTRAQAVQALLPGGMRFKSTLVIEASDVTPAILDAREKEVLSFLKNKGPQVKSQLLKDHPSWRGAIAKLLQKGAITERFMERTGVKEKQVAYVVLQMDRESLLQKLDHLQANAFKQKEVALWLLHQGGTVRLRDLLAATKAARSTIEALRQKGILDIEQREERRDPYHGRYIGEKEGKLPLTAAQERAYSAILSMLQTRQAHTVLLQGVTGSGKTEIYLQTIEACVQMGRQAIVLVPEIALTPQMVERFKKRFGEDVAVLHSRLSPGERYDEWRRIRQGEVSIAVGARSAVFAPFEKLGLLIIDEEHELSYKQEENPKYHAREVAYFRALYHGATVVLGSATPSMEVRYAAAKGRVTRILLPERVNRKPLPPVEIVDMRLELKQGNRSIFSRRLHEAIAEKLAHREQMILFLNRRGYSTFILCRACGYVARCPSCDVSLTYHYLNSIPILRCHYCGHSEEVAGRCPECGSQHIRNFGTGTQKVEEELLRLFPEARVIRMDVDTTATKGSHERLLRTFGAREADILLGTQMIAKGLDFPGVTLVGIITADTSLNVPDFRAAERTFQLLTQVAGRVGRHDAAGEVILQTYHPEHYAIQCAVTQDYERFFQKEIEIRHSLDHPPFWEMTVFTAAHESQKEAYRLARETERWMRRRFSEDPEVIVHETTAAPLARLHGKYRFHQVIKYKSYKKVKAELLAAYFHARAKAKKIDGVLSVDVNAQMVL</sequence>
<keyword evidence="5 12" id="KW-0378">Hydrolase</keyword>
<feature type="binding site" evidence="12">
    <location>
        <position position="532"/>
    </location>
    <ligand>
        <name>Zn(2+)</name>
        <dbReference type="ChEBI" id="CHEBI:29105"/>
        <label>2</label>
    </ligand>
</feature>
<feature type="binding site" evidence="12">
    <location>
        <position position="568"/>
    </location>
    <ligand>
        <name>Zn(2+)</name>
        <dbReference type="ChEBI" id="CHEBI:29105"/>
        <label>1</label>
    </ligand>
</feature>
<feature type="binding site" evidence="12">
    <location>
        <position position="555"/>
    </location>
    <ligand>
        <name>Zn(2+)</name>
        <dbReference type="ChEBI" id="CHEBI:29105"/>
        <label>2</label>
    </ligand>
</feature>
<dbReference type="PANTHER" id="PTHR30580:SF0">
    <property type="entry name" value="PRIMOSOMAL PROTEIN N"/>
    <property type="match status" value="1"/>
</dbReference>
<reference evidence="16" key="1">
    <citation type="journal article" date="2023" name="Int. J. Syst. Evol. Microbiol.">
        <title>Collibacillus ludicampi gen. nov., sp. nov., a new soil bacterium of the family Alicyclobacillaceae.</title>
        <authorList>
            <person name="Jojima T."/>
            <person name="Ioku Y."/>
            <person name="Fukuta Y."/>
            <person name="Shirasaka N."/>
            <person name="Matsumura Y."/>
            <person name="Mori M."/>
        </authorList>
    </citation>
    <scope>NUCLEOTIDE SEQUENCE</scope>
    <source>
        <strain evidence="16">TP075</strain>
    </source>
</reference>
<dbReference type="EC" id="5.6.2.4" evidence="12"/>
<dbReference type="GO" id="GO:0008270">
    <property type="term" value="F:zinc ion binding"/>
    <property type="evidence" value="ECO:0007669"/>
    <property type="project" value="UniProtKB-UniRule"/>
</dbReference>
<dbReference type="InterPro" id="IPR027417">
    <property type="entry name" value="P-loop_NTPase"/>
</dbReference>
<dbReference type="Gene3D" id="3.40.50.300">
    <property type="entry name" value="P-loop containing nucleotide triphosphate hydrolases"/>
    <property type="match status" value="2"/>
</dbReference>